<dbReference type="EMBL" id="QKXH01000002">
    <property type="protein sequence ID" value="PZX94517.1"/>
    <property type="molecule type" value="Genomic_DNA"/>
</dbReference>
<dbReference type="Gene3D" id="1.25.40.390">
    <property type="match status" value="1"/>
</dbReference>
<comment type="caution">
    <text evidence="1">The sequence shown here is derived from an EMBL/GenBank/DDBJ whole genome shotgun (WGS) entry which is preliminary data.</text>
</comment>
<reference evidence="1 2" key="1">
    <citation type="submission" date="2018-06" db="EMBL/GenBank/DDBJ databases">
        <title>Flavobacterium sp IMCC34762, genome.</title>
        <authorList>
            <person name="Joung Y."/>
            <person name="Cho J."/>
            <person name="Song J."/>
        </authorList>
    </citation>
    <scope>NUCLEOTIDE SEQUENCE [LARGE SCALE GENOMIC DNA]</scope>
    <source>
        <strain evidence="1 2">IMCC34762</strain>
    </source>
</reference>
<gene>
    <name evidence="1" type="ORF">DOS84_02880</name>
</gene>
<proteinExistence type="predicted"/>
<evidence type="ECO:0000313" key="2">
    <source>
        <dbReference type="Proteomes" id="UP000249177"/>
    </source>
</evidence>
<keyword evidence="1" id="KW-0449">Lipoprotein</keyword>
<dbReference type="Proteomes" id="UP000249177">
    <property type="component" value="Unassembled WGS sequence"/>
</dbReference>
<accession>A0A2W7UH51</accession>
<dbReference type="Pfam" id="PF12771">
    <property type="entry name" value="SusD-like_2"/>
    <property type="match status" value="1"/>
</dbReference>
<dbReference type="SUPFAM" id="SSF48452">
    <property type="entry name" value="TPR-like"/>
    <property type="match status" value="1"/>
</dbReference>
<dbReference type="AlphaFoldDB" id="A0A2W7UH51"/>
<evidence type="ECO:0000313" key="1">
    <source>
        <dbReference type="EMBL" id="PZX94517.1"/>
    </source>
</evidence>
<sequence length="504" mass="55849">MVNLLQIHPNVPMAVYLKYHSKPDKMKKTLIIISALSIFSACSEKDFDINYDPDNLSPQATTLALQLPAGMAGIAGAQGAYYTIFGGFWAQYYTQSNSASQYRNLDAYSAGTNDYNRAWSAMYDGLGDLRTVKRKAFQQGNWKYYLIATTLEVHASQLMTDFYGDIPYAEANQQDILEPKFNTGPEVYDLMITDLKTALAKDLATSVGETPSSDDFVFGGNMANWKAFANTLLLKIYMRQTKVNPSLAQTEITSLINSGVTFLDTDAAITQFEDAPNRSNPFYETDRRQLNVATNIRASTTMNSFLLSNNDPRRDNFYTPGAALNQGDFNNTTLGSSSIAVLIINATDPLYFMSRSESLFLQAEALARYFGGAGAKEKYDAGVLEAFNRYSKDGAPFIAATGVYKYPDGTLDDNLKAIITQKWVSGFPANGFEAFFDQNRTGYPKISAVPQSDAGYIPGELAYSIEGITGGVFPRRFVYPNTVQTRNRFAPDLEKITTPVWWAK</sequence>
<dbReference type="OrthoDB" id="725917at2"/>
<dbReference type="InterPro" id="IPR011990">
    <property type="entry name" value="TPR-like_helical_dom_sf"/>
</dbReference>
<keyword evidence="2" id="KW-1185">Reference proteome</keyword>
<organism evidence="1 2">
    <name type="scientific">Flavobacterium aquariorum</name>
    <dbReference type="NCBI Taxonomy" id="2217670"/>
    <lineage>
        <taxon>Bacteria</taxon>
        <taxon>Pseudomonadati</taxon>
        <taxon>Bacteroidota</taxon>
        <taxon>Flavobacteriia</taxon>
        <taxon>Flavobacteriales</taxon>
        <taxon>Flavobacteriaceae</taxon>
        <taxon>Flavobacterium</taxon>
    </lineage>
</organism>
<protein>
    <submittedName>
        <fullName evidence="1">SusD/RagB family nutrient-binding outer membrane lipoprotein</fullName>
    </submittedName>
</protein>
<dbReference type="InterPro" id="IPR041662">
    <property type="entry name" value="SusD-like_2"/>
</dbReference>
<name>A0A2W7UH51_9FLAO</name>